<reference evidence="3 4" key="1">
    <citation type="submission" date="2023-07" db="EMBL/GenBank/DDBJ databases">
        <title>Comparative genomics of wheat-associated soil bacteria to identify genetic determinants of phenazine resistance.</title>
        <authorList>
            <person name="Mouncey N."/>
        </authorList>
    </citation>
    <scope>NUCLEOTIDE SEQUENCE [LARGE SCALE GENOMIC DNA]</scope>
    <source>
        <strain evidence="3 4">W2I7</strain>
    </source>
</reference>
<accession>A0ABU0P3L9</accession>
<dbReference type="RefSeq" id="WP_307357228.1">
    <property type="nucleotide sequence ID" value="NZ_JAUSXK010000001.1"/>
</dbReference>
<gene>
    <name evidence="3" type="ORF">QFZ46_000102</name>
</gene>
<proteinExistence type="predicted"/>
<feature type="region of interest" description="Disordered" evidence="1">
    <location>
        <begin position="1"/>
        <end position="21"/>
    </location>
</feature>
<dbReference type="EMBL" id="JAUSXK010000001">
    <property type="protein sequence ID" value="MDQ0641942.1"/>
    <property type="molecule type" value="Genomic_DNA"/>
</dbReference>
<name>A0ABU0P3L9_9MICO</name>
<evidence type="ECO:0000256" key="2">
    <source>
        <dbReference type="SAM" id="Phobius"/>
    </source>
</evidence>
<organism evidence="3 4">
    <name type="scientific">Microbacterium murale</name>
    <dbReference type="NCBI Taxonomy" id="1081040"/>
    <lineage>
        <taxon>Bacteria</taxon>
        <taxon>Bacillati</taxon>
        <taxon>Actinomycetota</taxon>
        <taxon>Actinomycetes</taxon>
        <taxon>Micrococcales</taxon>
        <taxon>Microbacteriaceae</taxon>
        <taxon>Microbacterium</taxon>
    </lineage>
</organism>
<keyword evidence="2" id="KW-0812">Transmembrane</keyword>
<feature type="compositionally biased region" description="Basic and acidic residues" evidence="1">
    <location>
        <begin position="1"/>
        <end position="11"/>
    </location>
</feature>
<evidence type="ECO:0008006" key="5">
    <source>
        <dbReference type="Google" id="ProtNLM"/>
    </source>
</evidence>
<keyword evidence="4" id="KW-1185">Reference proteome</keyword>
<feature type="transmembrane region" description="Helical" evidence="2">
    <location>
        <begin position="49"/>
        <end position="73"/>
    </location>
</feature>
<evidence type="ECO:0000256" key="1">
    <source>
        <dbReference type="SAM" id="MobiDB-lite"/>
    </source>
</evidence>
<dbReference type="Proteomes" id="UP001239085">
    <property type="component" value="Unassembled WGS sequence"/>
</dbReference>
<sequence length="353" mass="37690">MSLMERVREIGADEADTTDESVRLARSALSREISRSGQPERVRRTRRRWAGIGIGGLVAGATATAIVIGSVLAPVDAPTASAADALNAAADATLTAAVLDPAPGQYIRIQEVSTQELGWTSDPSLPERGYLDGRGSATEATVRQARSLYVPADRSQDWVEDYDESTEVLEVSGPDAAAARAVLESEGAGPRMGVQVYPGGMYTQTGVGAEGVDPEDVLTFSRNALACYYDEMPRDPEELVAWLDDSSYEYLSDCPPPQLGEPIDFNLAPADLRAAMFQALALVPGAHIERVEGDITTVAFPEGGESDWMQTVDVDTSQGLIVGRGNLEDDSWSSRIHITVIDQIPASVNVPQP</sequence>
<comment type="caution">
    <text evidence="3">The sequence shown here is derived from an EMBL/GenBank/DDBJ whole genome shotgun (WGS) entry which is preliminary data.</text>
</comment>
<protein>
    <recommendedName>
        <fullName evidence="5">CU044_5270 family protein</fullName>
    </recommendedName>
</protein>
<keyword evidence="2" id="KW-1133">Transmembrane helix</keyword>
<keyword evidence="2" id="KW-0472">Membrane</keyword>
<evidence type="ECO:0000313" key="3">
    <source>
        <dbReference type="EMBL" id="MDQ0641942.1"/>
    </source>
</evidence>
<evidence type="ECO:0000313" key="4">
    <source>
        <dbReference type="Proteomes" id="UP001239085"/>
    </source>
</evidence>